<reference evidence="2" key="2">
    <citation type="submission" date="2015-03" db="EMBL/GenBank/DDBJ databases">
        <authorList>
            <person name="Chow C.-E.T."/>
            <person name="Winget D.M."/>
            <person name="White R.A.III."/>
            <person name="Hallam S.J."/>
            <person name="Suttle C.A."/>
        </authorList>
    </citation>
    <scope>NUCLEOTIDE SEQUENCE</scope>
    <source>
        <strain evidence="2">Anoxic2_2</strain>
    </source>
</reference>
<reference evidence="2" key="1">
    <citation type="journal article" date="2015" name="Front. Microbiol.">
        <title>Combining genomic sequencing methods to explore viral diversity and reveal potential virus-host interactions.</title>
        <authorList>
            <person name="Chow C.E."/>
            <person name="Winget D.M."/>
            <person name="White R.A.III."/>
            <person name="Hallam S.J."/>
            <person name="Suttle C.A."/>
        </authorList>
    </citation>
    <scope>NUCLEOTIDE SEQUENCE</scope>
    <source>
        <strain evidence="2">Anoxic2_2</strain>
    </source>
</reference>
<sequence>MEWILAKLGIEAVQYAMFGVGGVIIAWALKRIPNDVIKAKFGAFMYGAGVACTLGLTKWKWTKKFWNKLIEPWVIDAIDNIVLNSISRFVEGLRSDND</sequence>
<organism evidence="2">
    <name type="scientific">uncultured marine virus</name>
    <dbReference type="NCBI Taxonomy" id="186617"/>
    <lineage>
        <taxon>Viruses</taxon>
        <taxon>environmental samples</taxon>
    </lineage>
</organism>
<evidence type="ECO:0000313" key="2">
    <source>
        <dbReference type="EMBL" id="AKH46810.1"/>
    </source>
</evidence>
<feature type="transmembrane region" description="Helical" evidence="1">
    <location>
        <begin position="12"/>
        <end position="29"/>
    </location>
</feature>
<protein>
    <submittedName>
        <fullName evidence="2">Uncharacterized protein</fullName>
    </submittedName>
</protein>
<proteinExistence type="predicted"/>
<accession>A0A0F7L4B6</accession>
<feature type="transmembrane region" description="Helical" evidence="1">
    <location>
        <begin position="41"/>
        <end position="59"/>
    </location>
</feature>
<dbReference type="EMBL" id="KR029586">
    <property type="protein sequence ID" value="AKH46810.1"/>
    <property type="molecule type" value="Genomic_DNA"/>
</dbReference>
<evidence type="ECO:0000256" key="1">
    <source>
        <dbReference type="SAM" id="Phobius"/>
    </source>
</evidence>
<keyword evidence="1" id="KW-0812">Transmembrane</keyword>
<keyword evidence="1" id="KW-0472">Membrane</keyword>
<name>A0A0F7L4B6_9VIRU</name>
<keyword evidence="1" id="KW-1133">Transmembrane helix</keyword>